<feature type="compositionally biased region" description="Basic residues" evidence="1">
    <location>
        <begin position="17"/>
        <end position="26"/>
    </location>
</feature>
<reference evidence="2" key="1">
    <citation type="journal article" date="2014" name="Int. J. Syst. Evol. Microbiol.">
        <title>Complete genome sequence of Corynebacterium casei LMG S-19264T (=DSM 44701T), isolated from a smear-ripened cheese.</title>
        <authorList>
            <consortium name="US DOE Joint Genome Institute (JGI-PGF)"/>
            <person name="Walter F."/>
            <person name="Albersmeier A."/>
            <person name="Kalinowski J."/>
            <person name="Ruckert C."/>
        </authorList>
    </citation>
    <scope>NUCLEOTIDE SEQUENCE</scope>
    <source>
        <strain evidence="2">JCM 4490</strain>
    </source>
</reference>
<comment type="caution">
    <text evidence="2">The sequence shown here is derived from an EMBL/GenBank/DDBJ whole genome shotgun (WGS) entry which is preliminary data.</text>
</comment>
<accession>A0A918MPU9</accession>
<feature type="region of interest" description="Disordered" evidence="1">
    <location>
        <begin position="1"/>
        <end position="58"/>
    </location>
</feature>
<dbReference type="EMBL" id="BMUE01000003">
    <property type="protein sequence ID" value="GGW42923.1"/>
    <property type="molecule type" value="Genomic_DNA"/>
</dbReference>
<dbReference type="Proteomes" id="UP000620224">
    <property type="component" value="Unassembled WGS sequence"/>
</dbReference>
<protein>
    <submittedName>
        <fullName evidence="2">Uncharacterized protein</fullName>
    </submittedName>
</protein>
<evidence type="ECO:0000256" key="1">
    <source>
        <dbReference type="SAM" id="MobiDB-lite"/>
    </source>
</evidence>
<evidence type="ECO:0000313" key="3">
    <source>
        <dbReference type="Proteomes" id="UP000620224"/>
    </source>
</evidence>
<evidence type="ECO:0000313" key="2">
    <source>
        <dbReference type="EMBL" id="GGW42923.1"/>
    </source>
</evidence>
<proteinExistence type="predicted"/>
<reference evidence="2" key="2">
    <citation type="submission" date="2020-09" db="EMBL/GenBank/DDBJ databases">
        <authorList>
            <person name="Sun Q."/>
            <person name="Ohkuma M."/>
        </authorList>
    </citation>
    <scope>NUCLEOTIDE SEQUENCE</scope>
    <source>
        <strain evidence="2">JCM 4490</strain>
    </source>
</reference>
<sequence length="124" mass="13234">MTECQSVADRGEESRRPGRVRRRHAARREGRAGEGRPFPGVHEAERNTAQEGFPGRPVGGLEALTAAVQADGDGQCTGCRGHVRGFLVRGSTLAIGEPEQEGHWSLAGGPDGLTRCRYGGRSAR</sequence>
<organism evidence="2 3">
    <name type="scientific">Streptomyces lucensis JCM 4490</name>
    <dbReference type="NCBI Taxonomy" id="1306176"/>
    <lineage>
        <taxon>Bacteria</taxon>
        <taxon>Bacillati</taxon>
        <taxon>Actinomycetota</taxon>
        <taxon>Actinomycetes</taxon>
        <taxon>Kitasatosporales</taxon>
        <taxon>Streptomycetaceae</taxon>
        <taxon>Streptomyces</taxon>
    </lineage>
</organism>
<keyword evidence="3" id="KW-1185">Reference proteome</keyword>
<name>A0A918MPU9_9ACTN</name>
<gene>
    <name evidence="2" type="ORF">GCM10010503_19320</name>
</gene>
<dbReference type="AlphaFoldDB" id="A0A918MPU9"/>